<dbReference type="RefSeq" id="WP_013942520.1">
    <property type="nucleotide sequence ID" value="NC_015713.1"/>
</dbReference>
<keyword evidence="1" id="KW-0812">Transmembrane</keyword>
<name>F8L5R1_SIMNZ</name>
<sequence>MLVPPVHSTEIPSLYEWAQTNREKLIQQVALPAIRDVCLGVTFCAVTSFFVTTTPGLITLAVLPVAVTVTNIYFRTVLLYSQDFKLDMSDIWGYVAYGPLLSFSLLDLATRQVLIHEGGHYLALKLFYEKVQPTIEVYPLIGGITRRSSPSHLSDWGKRLGRENVEAAVAAAGVVATQLMNVPTLVVGHYLGGQIGSYLEASAYISALGDATYALSALFLKPSSSSDFVRLNKYGIHPFISAATTLLIPLAVKSALLYLDKLRKNSTSESV</sequence>
<dbReference type="EMBL" id="FR872582">
    <property type="protein sequence ID" value="CCB88053.1"/>
    <property type="molecule type" value="Genomic_DNA"/>
</dbReference>
<dbReference type="KEGG" id="sng:SNE_A01760"/>
<evidence type="ECO:0000313" key="2">
    <source>
        <dbReference type="EMBL" id="CCB88053.1"/>
    </source>
</evidence>
<dbReference type="STRING" id="331113.SNE_A01760"/>
<accession>F8L5R1</accession>
<feature type="transmembrane region" description="Helical" evidence="1">
    <location>
        <begin position="239"/>
        <end position="259"/>
    </location>
</feature>
<evidence type="ECO:0000256" key="1">
    <source>
        <dbReference type="SAM" id="Phobius"/>
    </source>
</evidence>
<keyword evidence="3" id="KW-1185">Reference proteome</keyword>
<protein>
    <submittedName>
        <fullName evidence="2">Uncharacterized protein</fullName>
    </submittedName>
</protein>
<keyword evidence="1" id="KW-1133">Transmembrane helix</keyword>
<gene>
    <name evidence="2" type="ordered locus">SNE_A01760</name>
</gene>
<organism evidence="2 3">
    <name type="scientific">Simkania negevensis (strain ATCC VR-1471 / DSM 27360 / Z)</name>
    <dbReference type="NCBI Taxonomy" id="331113"/>
    <lineage>
        <taxon>Bacteria</taxon>
        <taxon>Pseudomonadati</taxon>
        <taxon>Chlamydiota</taxon>
        <taxon>Chlamydiia</taxon>
        <taxon>Parachlamydiales</taxon>
        <taxon>Simkaniaceae</taxon>
        <taxon>Simkania</taxon>
    </lineage>
</organism>
<reference key="1">
    <citation type="journal article" date="2011" name="Mol. Biol. Evol.">
        <title>Unity in variety -- the pan-genome of the Chlamydiae.</title>
        <authorList>
            <person name="Collingro A."/>
            <person name="Tischler P."/>
            <person name="Weinmaier T."/>
            <person name="Penz T."/>
            <person name="Heinz E."/>
            <person name="Brunham R.C."/>
            <person name="Read T.D."/>
            <person name="Bavoil P.M."/>
            <person name="Sachse K."/>
            <person name="Kahane S."/>
            <person name="Friedman M.G."/>
            <person name="Rattei T."/>
            <person name="Myers G.S.A."/>
            <person name="Horn M."/>
        </authorList>
    </citation>
    <scope>NUCLEOTIDE SEQUENCE</scope>
    <source>
        <strain>Z</strain>
    </source>
</reference>
<dbReference type="AlphaFoldDB" id="F8L5R1"/>
<keyword evidence="1" id="KW-0472">Membrane</keyword>
<dbReference type="HOGENOM" id="CLU_1026354_0_0_0"/>
<reference evidence="2 3" key="2">
    <citation type="journal article" date="2011" name="Mol. Biol. Evol.">
        <title>Unity in variety--the pan-genome of the Chlamydiae.</title>
        <authorList>
            <person name="Collingro A."/>
            <person name="Tischler P."/>
            <person name="Weinmaier T."/>
            <person name="Penz T."/>
            <person name="Heinz E."/>
            <person name="Brunham R.C."/>
            <person name="Read T.D."/>
            <person name="Bavoil P.M."/>
            <person name="Sachse K."/>
            <person name="Kahane S."/>
            <person name="Friedman M.G."/>
            <person name="Rattei T."/>
            <person name="Myers G.S."/>
            <person name="Horn M."/>
        </authorList>
    </citation>
    <scope>NUCLEOTIDE SEQUENCE [LARGE SCALE GENOMIC DNA]</scope>
    <source>
        <strain evidence="3">ATCC VR-1471 / Z</strain>
    </source>
</reference>
<feature type="transmembrane region" description="Helical" evidence="1">
    <location>
        <begin position="201"/>
        <end position="219"/>
    </location>
</feature>
<dbReference type="Proteomes" id="UP000000496">
    <property type="component" value="Chromosome gsn.131"/>
</dbReference>
<feature type="transmembrane region" description="Helical" evidence="1">
    <location>
        <begin position="57"/>
        <end position="78"/>
    </location>
</feature>
<evidence type="ECO:0000313" key="3">
    <source>
        <dbReference type="Proteomes" id="UP000000496"/>
    </source>
</evidence>
<proteinExistence type="predicted"/>
<dbReference type="eggNOG" id="ENOG502ZVVI">
    <property type="taxonomic scope" value="Bacteria"/>
</dbReference>
<dbReference type="OrthoDB" id="10020987at2"/>